<dbReference type="Gene3D" id="1.25.10.10">
    <property type="entry name" value="Leucine-rich Repeat Variant"/>
    <property type="match status" value="2"/>
</dbReference>
<feature type="compositionally biased region" description="Low complexity" evidence="2">
    <location>
        <begin position="1251"/>
        <end position="1271"/>
    </location>
</feature>
<dbReference type="PANTHER" id="PTHR10648">
    <property type="entry name" value="SERINE/THREONINE-PROTEIN PHOSPHATASE PP2A 65 KDA REGULATORY SUBUNIT"/>
    <property type="match status" value="1"/>
</dbReference>
<dbReference type="GO" id="GO:0019888">
    <property type="term" value="F:protein phosphatase regulator activity"/>
    <property type="evidence" value="ECO:0007669"/>
    <property type="project" value="TreeGrafter"/>
</dbReference>
<dbReference type="GO" id="GO:0005737">
    <property type="term" value="C:cytoplasm"/>
    <property type="evidence" value="ECO:0007669"/>
    <property type="project" value="TreeGrafter"/>
</dbReference>
<organism evidence="3">
    <name type="scientific">Anopheles triannulatus</name>
    <dbReference type="NCBI Taxonomy" id="58253"/>
    <lineage>
        <taxon>Eukaryota</taxon>
        <taxon>Metazoa</taxon>
        <taxon>Ecdysozoa</taxon>
        <taxon>Arthropoda</taxon>
        <taxon>Hexapoda</taxon>
        <taxon>Insecta</taxon>
        <taxon>Pterygota</taxon>
        <taxon>Neoptera</taxon>
        <taxon>Endopterygota</taxon>
        <taxon>Diptera</taxon>
        <taxon>Nematocera</taxon>
        <taxon>Culicoidea</taxon>
        <taxon>Culicidae</taxon>
        <taxon>Anophelinae</taxon>
        <taxon>Anopheles</taxon>
    </lineage>
</organism>
<accession>A0A2M4A2Q2</accession>
<dbReference type="InterPro" id="IPR051023">
    <property type="entry name" value="PP2A_Regulatory_Subunit_A"/>
</dbReference>
<evidence type="ECO:0000313" key="3">
    <source>
        <dbReference type="EMBL" id="MBW35001.1"/>
    </source>
</evidence>
<feature type="region of interest" description="Disordered" evidence="2">
    <location>
        <begin position="603"/>
        <end position="678"/>
    </location>
</feature>
<reference evidence="3" key="1">
    <citation type="submission" date="2018-01" db="EMBL/GenBank/DDBJ databases">
        <title>An insight into the sialome of Amazonian anophelines.</title>
        <authorList>
            <person name="Ribeiro J.M."/>
            <person name="Scarpassa V."/>
            <person name="Calvo E."/>
        </authorList>
    </citation>
    <scope>NUCLEOTIDE SEQUENCE</scope>
    <source>
        <tissue evidence="3">Salivary glands</tissue>
    </source>
</reference>
<proteinExistence type="predicted"/>
<evidence type="ECO:0000256" key="2">
    <source>
        <dbReference type="SAM" id="MobiDB-lite"/>
    </source>
</evidence>
<sequence>MVVFFASGFGSLFQAFALVTCLRTFVCVILERARDCYPRVLEHIISTQPPQVLCRDYKEILGTLDIISTDPDESVRLYLACWLHKYCASWFERDQDQQSIFSKAFPEKILQIIVRYLTDEPNVRSATFESLTFLIEKGYLDRATTIKLNIVEELVSKPINESFMDMCTNYIHLMVKIAPLVGSAKTQELLYTRFVKMCTCKINFVRKECATAFPVMCEVLGNEVFEKNLLQIFMKLCEDEIWTVRKACAEVMPFIALLCTLEKRRKVLVPAYKKFMFDSSLWVIKAALKNLGRFLATFAQLQILGLAYNNSLELSITNAADEAFQELMANSRQLTNGGSQPAPSVLQKNFESYEKRFKDSIQRHALLSLVKSDEEPWKSRSEDRINIEAYLSSVVFVEEHPSQRQSTGSTSDDGGGISKLADFYYVRHKSLSSTSSIASTSPTPSPLFRANQSYDEKNPLNRFLRYCSPLKNNFETAFANPSGGDGGEQGGGSDAFDNHGHWDSEDDNFGTNLPDLSLGDSGGGQLSGGDGGGGTSGVIFDGDNPKHVAEAAAAGSGGLDFMMDSGPGVEEDENTIDEYFNSHQYWYISPGLALDLEFIDSEGDGGGGSGSSSSKDVSNNNATTGAGAEGGGQSKGVRSSMIPSVGTGPTEEDDTRNNNLLGHTADGPTITAAGSSSSAAMVVEDNENQNDSDSSYGSINNNESDNKLIYLYEDLLSQQQTSGETAGSSAGGATAAAGPSGSATIPSSNNVSGATTSSNSTTITTTTTTVERIRAAEQLKTQIRWENEEVEWNLLEDFLHMKNVNKELCLDCAYNFPAVVLTFGEKFWPILSRYFFDLCTDVQQTVRRTMAASISKIALIIGREQATRDLVPSYTEFLLDSDDIKFEVVRTLAEFLKVIDSCEHETLMNHLGMCLQPPLQMMNWRFRELAGQQITELARMHTKIRKENCLLFLTGLALRLMLDKYDSVRKAGIDAFVECSHEFQQNDKVFEFFNKHFAFYNDWRRRQTYVIAAGKMLETDRVEVNIFRKHVFNNLLKLAGDAVPNVRIQVAKCLKETIAPHPQFANDPLVEPALQKLRQDQDCDVRGHIDGYQSMEEEMAAAAATATANAGGGSSRASVSSSAGTAEAAGGDMEQHSSSSPSSSSFSMPVSSQLSYAEVTSGYLGQAISSLLIDDGINNLLTQLQRDNEDEERDQQQQQQEDVELRSATAGSGGQEMDDEQEEECGEEAIEKPTSSMSTDDDAAYCSEMESTSSTAASTPSATHPSPLATTNSIPMREESTEGAPPGKATRNNNNNNNNQVVPSSPATNETTEPLVNGEASNNEVSTATTTTTVLSPASPSTGIPAPATATTPTPPPKAKENFFRRRSKGKK</sequence>
<protein>
    <submittedName>
        <fullName evidence="3">Putative serine/threonine-protein phosphatase 4 regulatory subunit 1</fullName>
    </submittedName>
</protein>
<feature type="compositionally biased region" description="Acidic residues" evidence="2">
    <location>
        <begin position="1216"/>
        <end position="1228"/>
    </location>
</feature>
<dbReference type="EMBL" id="GGFK01001680">
    <property type="protein sequence ID" value="MBW35001.1"/>
    <property type="molecule type" value="Transcribed_RNA"/>
</dbReference>
<feature type="region of interest" description="Disordered" evidence="2">
    <location>
        <begin position="478"/>
        <end position="543"/>
    </location>
</feature>
<feature type="region of interest" description="Disordered" evidence="2">
    <location>
        <begin position="434"/>
        <end position="453"/>
    </location>
</feature>
<feature type="region of interest" description="Disordered" evidence="2">
    <location>
        <begin position="1109"/>
        <end position="1149"/>
    </location>
</feature>
<feature type="compositionally biased region" description="Polar residues" evidence="2">
    <location>
        <begin position="1300"/>
        <end position="1324"/>
    </location>
</feature>
<feature type="compositionally biased region" description="Low complexity" evidence="2">
    <location>
        <begin position="611"/>
        <end position="626"/>
    </location>
</feature>
<feature type="compositionally biased region" description="Low complexity" evidence="2">
    <location>
        <begin position="1325"/>
        <end position="1352"/>
    </location>
</feature>
<dbReference type="InterPro" id="IPR011989">
    <property type="entry name" value="ARM-like"/>
</dbReference>
<feature type="compositionally biased region" description="Gly residues" evidence="2">
    <location>
        <begin position="483"/>
        <end position="493"/>
    </location>
</feature>
<feature type="compositionally biased region" description="Gly residues" evidence="2">
    <location>
        <begin position="520"/>
        <end position="536"/>
    </location>
</feature>
<evidence type="ECO:0000256" key="1">
    <source>
        <dbReference type="ARBA" id="ARBA00022737"/>
    </source>
</evidence>
<feature type="region of interest" description="Disordered" evidence="2">
    <location>
        <begin position="1187"/>
        <end position="1372"/>
    </location>
</feature>
<feature type="region of interest" description="Disordered" evidence="2">
    <location>
        <begin position="720"/>
        <end position="765"/>
    </location>
</feature>
<dbReference type="SUPFAM" id="SSF48371">
    <property type="entry name" value="ARM repeat"/>
    <property type="match status" value="1"/>
</dbReference>
<dbReference type="PANTHER" id="PTHR10648:SF1">
    <property type="entry name" value="SERINE_THREONINE-PROTEIN PHOSPHATASE 4 REGULATORY SUBUNIT 1"/>
    <property type="match status" value="1"/>
</dbReference>
<feature type="compositionally biased region" description="Low complexity" evidence="2">
    <location>
        <begin position="721"/>
        <end position="765"/>
    </location>
</feature>
<name>A0A2M4A2Q2_9DIPT</name>
<keyword evidence="1" id="KW-0677">Repeat</keyword>
<dbReference type="InterPro" id="IPR016024">
    <property type="entry name" value="ARM-type_fold"/>
</dbReference>